<evidence type="ECO:0000313" key="3">
    <source>
        <dbReference type="EMBL" id="RHN09561.1"/>
    </source>
</evidence>
<accession>A0A3E4KPS8</accession>
<dbReference type="EMBL" id="QRWT01000029">
    <property type="protein sequence ID" value="RGT47365.1"/>
    <property type="molecule type" value="Genomic_DNA"/>
</dbReference>
<dbReference type="RefSeq" id="WP_007659627.1">
    <property type="nucleotide sequence ID" value="NZ_CABMMK010000005.1"/>
</dbReference>
<dbReference type="Pfam" id="PF17170">
    <property type="entry name" value="DUF5128"/>
    <property type="match status" value="1"/>
</dbReference>
<reference evidence="4 5" key="1">
    <citation type="submission" date="2018-08" db="EMBL/GenBank/DDBJ databases">
        <title>A genome reference for cultivated species of the human gut microbiota.</title>
        <authorList>
            <person name="Zou Y."/>
            <person name="Xue W."/>
            <person name="Luo G."/>
        </authorList>
    </citation>
    <scope>NUCLEOTIDE SEQUENCE [LARGE SCALE GENOMIC DNA]</scope>
    <source>
        <strain evidence="1 4">AF19-10AC</strain>
        <strain evidence="3 6">AF31-23</strain>
        <strain evidence="2 5">AF36-16BH</strain>
    </source>
</reference>
<dbReference type="Proteomes" id="UP000286003">
    <property type="component" value="Unassembled WGS sequence"/>
</dbReference>
<evidence type="ECO:0000313" key="6">
    <source>
        <dbReference type="Proteomes" id="UP000286003"/>
    </source>
</evidence>
<dbReference type="PROSITE" id="PS51257">
    <property type="entry name" value="PROKAR_LIPOPROTEIN"/>
    <property type="match status" value="1"/>
</dbReference>
<dbReference type="GeneID" id="26157594"/>
<name>A0A3E4KPS8_9BACE</name>
<dbReference type="Proteomes" id="UP000284772">
    <property type="component" value="Unassembled WGS sequence"/>
</dbReference>
<dbReference type="InterPro" id="IPR011042">
    <property type="entry name" value="6-blade_b-propeller_TolB-like"/>
</dbReference>
<dbReference type="Gene3D" id="2.120.10.30">
    <property type="entry name" value="TolB, C-terminal domain"/>
    <property type="match status" value="1"/>
</dbReference>
<evidence type="ECO:0000313" key="5">
    <source>
        <dbReference type="Proteomes" id="UP000285013"/>
    </source>
</evidence>
<proteinExistence type="predicted"/>
<dbReference type="EMBL" id="QRQM01000003">
    <property type="protein sequence ID" value="RHN09561.1"/>
    <property type="molecule type" value="Genomic_DNA"/>
</dbReference>
<sequence length="377" mass="43738">MKYFFFLAVSILLASCRNNNTGSNTQNNILQADLQPSTLSIHEIFDSIQVIPLETTDSCLLRAPVKVTTGNNRNYILDWKSFQVFVFDDEGHFLHTIGKKGQGPGEYREVYDMIVDESRKQVKLLSPFGSLYVYDLEGQFIKQIRLPDKSNYQSMVAMGDKIITWTIPNGSDEPCITIVKADTGEEVNNLWKGPRILNSVAPGNFYTYHKKSYFAPAFHDNEVYEITEDSLLLAYKWNFGEDNIDISSYKFTFTDDNQAEEGRLLTQYLKENAIPYLLRSQYQNEKFFYAGLSYGWFPNLTLKNLFYRKSDGKSFLFKDTQEGILIRPEAFEDGYIMQFSFNEEFEAYQSVLAPEEYQKLMSRQEDDNPCLIKLYFK</sequence>
<gene>
    <name evidence="1" type="ORF">DWX27_19210</name>
    <name evidence="3" type="ORF">DWZ32_04025</name>
    <name evidence="2" type="ORF">DWZ95_20825</name>
</gene>
<dbReference type="Proteomes" id="UP000285013">
    <property type="component" value="Unassembled WGS sequence"/>
</dbReference>
<organism evidence="1 4">
    <name type="scientific">Bacteroides intestinalis</name>
    <dbReference type="NCBI Taxonomy" id="329854"/>
    <lineage>
        <taxon>Bacteria</taxon>
        <taxon>Pseudomonadati</taxon>
        <taxon>Bacteroidota</taxon>
        <taxon>Bacteroidia</taxon>
        <taxon>Bacteroidales</taxon>
        <taxon>Bacteroidaceae</taxon>
        <taxon>Bacteroides</taxon>
    </lineage>
</organism>
<protein>
    <submittedName>
        <fullName evidence="1">6-bladed beta-propeller</fullName>
    </submittedName>
</protein>
<dbReference type="EMBL" id="QRPE01000034">
    <property type="protein sequence ID" value="RHL87543.1"/>
    <property type="molecule type" value="Genomic_DNA"/>
</dbReference>
<dbReference type="SUPFAM" id="SSF63825">
    <property type="entry name" value="YWTD domain"/>
    <property type="match status" value="1"/>
</dbReference>
<comment type="caution">
    <text evidence="1">The sequence shown here is derived from an EMBL/GenBank/DDBJ whole genome shotgun (WGS) entry which is preliminary data.</text>
</comment>
<dbReference type="AlphaFoldDB" id="A0A3E4KPS8"/>
<evidence type="ECO:0000313" key="1">
    <source>
        <dbReference type="EMBL" id="RGT47365.1"/>
    </source>
</evidence>
<evidence type="ECO:0000313" key="4">
    <source>
        <dbReference type="Proteomes" id="UP000284772"/>
    </source>
</evidence>
<evidence type="ECO:0000313" key="2">
    <source>
        <dbReference type="EMBL" id="RHL87543.1"/>
    </source>
</evidence>